<name>A0ABV7AG14_9RHOB</name>
<reference evidence="2" key="1">
    <citation type="journal article" date="2019" name="Int. J. Syst. Evol. Microbiol.">
        <title>The Global Catalogue of Microorganisms (GCM) 10K type strain sequencing project: providing services to taxonomists for standard genome sequencing and annotation.</title>
        <authorList>
            <consortium name="The Broad Institute Genomics Platform"/>
            <consortium name="The Broad Institute Genome Sequencing Center for Infectious Disease"/>
            <person name="Wu L."/>
            <person name="Ma J."/>
        </authorList>
    </citation>
    <scope>NUCLEOTIDE SEQUENCE [LARGE SCALE GENOMIC DNA]</scope>
    <source>
        <strain evidence="2">KCTC 62192</strain>
    </source>
</reference>
<evidence type="ECO:0000313" key="1">
    <source>
        <dbReference type="EMBL" id="MFC2967825.1"/>
    </source>
</evidence>
<dbReference type="InterPro" id="IPR058227">
    <property type="entry name" value="RSP_7527-like"/>
</dbReference>
<sequence length="52" mass="5621">MNTPETFAEIDLAAIEREARRMRAEAVAGGVRAMIAWVASHTRRGAGLPQNA</sequence>
<comment type="caution">
    <text evidence="1">The sequence shown here is derived from an EMBL/GenBank/DDBJ whole genome shotgun (WGS) entry which is preliminary data.</text>
</comment>
<dbReference type="Proteomes" id="UP001595443">
    <property type="component" value="Unassembled WGS sequence"/>
</dbReference>
<keyword evidence="2" id="KW-1185">Reference proteome</keyword>
<gene>
    <name evidence="1" type="ORF">ACFOES_06945</name>
</gene>
<accession>A0ABV7AG14</accession>
<organism evidence="1 2">
    <name type="scientific">Acidimangrovimonas pyrenivorans</name>
    <dbReference type="NCBI Taxonomy" id="2030798"/>
    <lineage>
        <taxon>Bacteria</taxon>
        <taxon>Pseudomonadati</taxon>
        <taxon>Pseudomonadota</taxon>
        <taxon>Alphaproteobacteria</taxon>
        <taxon>Rhodobacterales</taxon>
        <taxon>Paracoccaceae</taxon>
        <taxon>Acidimangrovimonas</taxon>
    </lineage>
</organism>
<evidence type="ECO:0000313" key="2">
    <source>
        <dbReference type="Proteomes" id="UP001595443"/>
    </source>
</evidence>
<dbReference type="EMBL" id="JBHRSK010000004">
    <property type="protein sequence ID" value="MFC2967825.1"/>
    <property type="molecule type" value="Genomic_DNA"/>
</dbReference>
<protein>
    <submittedName>
        <fullName evidence="1">RSP_7527 family protein</fullName>
    </submittedName>
</protein>
<dbReference type="RefSeq" id="WP_377832471.1">
    <property type="nucleotide sequence ID" value="NZ_JBHRSK010000004.1"/>
</dbReference>
<dbReference type="NCBIfam" id="NF046098">
    <property type="entry name" value="RSP_7527_fam"/>
    <property type="match status" value="1"/>
</dbReference>
<proteinExistence type="predicted"/>